<feature type="non-terminal residue" evidence="2">
    <location>
        <position position="94"/>
    </location>
</feature>
<reference evidence="2 3" key="1">
    <citation type="submission" date="2020-02" db="EMBL/GenBank/DDBJ databases">
        <title>Draft genome sequence of Haematococcus lacustris strain NIES-144.</title>
        <authorList>
            <person name="Morimoto D."/>
            <person name="Nakagawa S."/>
            <person name="Yoshida T."/>
            <person name="Sawayama S."/>
        </authorList>
    </citation>
    <scope>NUCLEOTIDE SEQUENCE [LARGE SCALE GENOMIC DNA]</scope>
    <source>
        <strain evidence="2 3">NIES-144</strain>
    </source>
</reference>
<dbReference type="InterPro" id="IPR036390">
    <property type="entry name" value="WH_DNA-bd_sf"/>
</dbReference>
<proteinExistence type="predicted"/>
<protein>
    <submittedName>
        <fullName evidence="2">PCI domain-containing protein</fullName>
    </submittedName>
</protein>
<dbReference type="AlphaFoldDB" id="A0A699ZQ00"/>
<dbReference type="Proteomes" id="UP000485058">
    <property type="component" value="Unassembled WGS sequence"/>
</dbReference>
<evidence type="ECO:0000313" key="3">
    <source>
        <dbReference type="Proteomes" id="UP000485058"/>
    </source>
</evidence>
<dbReference type="SUPFAM" id="SSF46785">
    <property type="entry name" value="Winged helix' DNA-binding domain"/>
    <property type="match status" value="1"/>
</dbReference>
<sequence>MEYKFQLRLIEPFSRVELAHVAHLIALPLDKVEMKLSQMILDKKLCGTLDQGAGCLEVFDPPPPDNVYPTALGIVESMGRVVDTLFTRSQKIVA</sequence>
<dbReference type="Pfam" id="PF18503">
    <property type="entry name" value="RPN6_C_helix"/>
    <property type="match status" value="1"/>
</dbReference>
<dbReference type="InterPro" id="IPR040780">
    <property type="entry name" value="Rpn6_C_helix"/>
</dbReference>
<accession>A0A699ZQ00</accession>
<dbReference type="Gene3D" id="1.25.40.570">
    <property type="match status" value="1"/>
</dbReference>
<dbReference type="InterPro" id="IPR000717">
    <property type="entry name" value="PCI_dom"/>
</dbReference>
<evidence type="ECO:0000259" key="1">
    <source>
        <dbReference type="PROSITE" id="PS50250"/>
    </source>
</evidence>
<gene>
    <name evidence="2" type="ORF">HaLaN_17986</name>
</gene>
<feature type="domain" description="PCI" evidence="1">
    <location>
        <begin position="1"/>
        <end position="63"/>
    </location>
</feature>
<dbReference type="PROSITE" id="PS50250">
    <property type="entry name" value="PCI"/>
    <property type="match status" value="1"/>
</dbReference>
<organism evidence="2 3">
    <name type="scientific">Haematococcus lacustris</name>
    <name type="common">Green alga</name>
    <name type="synonym">Haematococcus pluvialis</name>
    <dbReference type="NCBI Taxonomy" id="44745"/>
    <lineage>
        <taxon>Eukaryota</taxon>
        <taxon>Viridiplantae</taxon>
        <taxon>Chlorophyta</taxon>
        <taxon>core chlorophytes</taxon>
        <taxon>Chlorophyceae</taxon>
        <taxon>CS clade</taxon>
        <taxon>Chlamydomonadales</taxon>
        <taxon>Haematococcaceae</taxon>
        <taxon>Haematococcus</taxon>
    </lineage>
</organism>
<comment type="caution">
    <text evidence="2">The sequence shown here is derived from an EMBL/GenBank/DDBJ whole genome shotgun (WGS) entry which is preliminary data.</text>
</comment>
<dbReference type="EMBL" id="BLLF01001701">
    <property type="protein sequence ID" value="GFH20804.1"/>
    <property type="molecule type" value="Genomic_DNA"/>
</dbReference>
<dbReference type="PANTHER" id="PTHR10678">
    <property type="entry name" value="26S PROTEASOME NON-ATPASE REGULATORY SUBUNIT 11/COP9 SIGNALOSOME COMPLEX SUBUNIT 2"/>
    <property type="match status" value="1"/>
</dbReference>
<dbReference type="Pfam" id="PF01399">
    <property type="entry name" value="PCI"/>
    <property type="match status" value="1"/>
</dbReference>
<dbReference type="SMART" id="SM00088">
    <property type="entry name" value="PINT"/>
    <property type="match status" value="1"/>
</dbReference>
<keyword evidence="3" id="KW-1185">Reference proteome</keyword>
<dbReference type="InterPro" id="IPR050871">
    <property type="entry name" value="26S_Proteasome/COP9_Components"/>
</dbReference>
<name>A0A699ZQ00_HAELA</name>
<feature type="non-terminal residue" evidence="2">
    <location>
        <position position="1"/>
    </location>
</feature>
<evidence type="ECO:0000313" key="2">
    <source>
        <dbReference type="EMBL" id="GFH20804.1"/>
    </source>
</evidence>